<reference evidence="7 8" key="1">
    <citation type="submission" date="2019-10" db="EMBL/GenBank/DDBJ databases">
        <title>Alkalibaculum tamaniensis sp.nov., a new alkaliphilic acetogen, isolated on methoxylated aromatics from a mud volcano.</title>
        <authorList>
            <person name="Khomyakova M.A."/>
            <person name="Merkel A.Y."/>
            <person name="Bonch-Osmolovskaya E.A."/>
            <person name="Slobodkin A.I."/>
        </authorList>
    </citation>
    <scope>NUCLEOTIDE SEQUENCE [LARGE SCALE GENOMIC DNA]</scope>
    <source>
        <strain evidence="7 8">M08DMB</strain>
    </source>
</reference>
<keyword evidence="3" id="KW-1003">Cell membrane</keyword>
<evidence type="ECO:0000256" key="3">
    <source>
        <dbReference type="ARBA" id="ARBA00022475"/>
    </source>
</evidence>
<gene>
    <name evidence="7" type="ORF">GC105_07730</name>
</gene>
<evidence type="ECO:0000313" key="8">
    <source>
        <dbReference type="Proteomes" id="UP000440004"/>
    </source>
</evidence>
<keyword evidence="4" id="KW-0808">Transferase</keyword>
<evidence type="ECO:0000256" key="5">
    <source>
        <dbReference type="ARBA" id="ARBA00022944"/>
    </source>
</evidence>
<dbReference type="PANTHER" id="PTHR37316:SF3">
    <property type="entry name" value="TEICHOIC ACID GLYCEROL-PHOSPHATE TRANSFERASE"/>
    <property type="match status" value="1"/>
</dbReference>
<dbReference type="EMBL" id="WHNX01000009">
    <property type="protein sequence ID" value="MPW25678.1"/>
    <property type="molecule type" value="Genomic_DNA"/>
</dbReference>
<evidence type="ECO:0000256" key="6">
    <source>
        <dbReference type="ARBA" id="ARBA00023136"/>
    </source>
</evidence>
<dbReference type="InterPro" id="IPR051612">
    <property type="entry name" value="Teichoic_Acid_Biosynth"/>
</dbReference>
<dbReference type="AlphaFoldDB" id="A0A6A7K867"/>
<dbReference type="InterPro" id="IPR043149">
    <property type="entry name" value="TagF_N"/>
</dbReference>
<evidence type="ECO:0000256" key="1">
    <source>
        <dbReference type="ARBA" id="ARBA00004202"/>
    </source>
</evidence>
<comment type="similarity">
    <text evidence="2">Belongs to the CDP-glycerol glycerophosphotransferase family.</text>
</comment>
<dbReference type="GO" id="GO:0005886">
    <property type="term" value="C:plasma membrane"/>
    <property type="evidence" value="ECO:0007669"/>
    <property type="project" value="UniProtKB-SubCell"/>
</dbReference>
<dbReference type="GO" id="GO:0047355">
    <property type="term" value="F:CDP-glycerol glycerophosphotransferase activity"/>
    <property type="evidence" value="ECO:0007669"/>
    <property type="project" value="InterPro"/>
</dbReference>
<dbReference type="Gene3D" id="3.40.50.11820">
    <property type="match status" value="1"/>
</dbReference>
<evidence type="ECO:0008006" key="9">
    <source>
        <dbReference type="Google" id="ProtNLM"/>
    </source>
</evidence>
<dbReference type="InterPro" id="IPR043148">
    <property type="entry name" value="TagF_C"/>
</dbReference>
<proteinExistence type="inferred from homology"/>
<dbReference type="Gene3D" id="3.40.50.12580">
    <property type="match status" value="1"/>
</dbReference>
<dbReference type="Proteomes" id="UP000440004">
    <property type="component" value="Unassembled WGS sequence"/>
</dbReference>
<keyword evidence="6" id="KW-0472">Membrane</keyword>
<protein>
    <recommendedName>
        <fullName evidence="9">CDP-glycerol--glycerophosphate glycerophosphotransferase</fullName>
    </recommendedName>
</protein>
<dbReference type="SUPFAM" id="SSF53756">
    <property type="entry name" value="UDP-Glycosyltransferase/glycogen phosphorylase"/>
    <property type="match status" value="1"/>
</dbReference>
<evidence type="ECO:0000256" key="4">
    <source>
        <dbReference type="ARBA" id="ARBA00022679"/>
    </source>
</evidence>
<evidence type="ECO:0000256" key="2">
    <source>
        <dbReference type="ARBA" id="ARBA00010488"/>
    </source>
</evidence>
<accession>A0A6A7K867</accession>
<evidence type="ECO:0000313" key="7">
    <source>
        <dbReference type="EMBL" id="MPW25678.1"/>
    </source>
</evidence>
<comment type="subcellular location">
    <subcellularLocation>
        <location evidence="1">Cell membrane</location>
        <topology evidence="1">Peripheral membrane protein</topology>
    </subcellularLocation>
</comment>
<dbReference type="PANTHER" id="PTHR37316">
    <property type="entry name" value="TEICHOIC ACID GLYCEROL-PHOSPHATE PRIMASE"/>
    <property type="match status" value="1"/>
</dbReference>
<keyword evidence="8" id="KW-1185">Reference proteome</keyword>
<dbReference type="InterPro" id="IPR007554">
    <property type="entry name" value="Glycerophosphate_synth"/>
</dbReference>
<name>A0A6A7K867_9FIRM</name>
<dbReference type="Pfam" id="PF04464">
    <property type="entry name" value="Glyphos_transf"/>
    <property type="match status" value="1"/>
</dbReference>
<keyword evidence="5" id="KW-0777">Teichoic acid biosynthesis</keyword>
<comment type="caution">
    <text evidence="7">The sequence shown here is derived from an EMBL/GenBank/DDBJ whole genome shotgun (WGS) entry which is preliminary data.</text>
</comment>
<organism evidence="7 8">
    <name type="scientific">Alkalibaculum sporogenes</name>
    <dbReference type="NCBI Taxonomy" id="2655001"/>
    <lineage>
        <taxon>Bacteria</taxon>
        <taxon>Bacillati</taxon>
        <taxon>Bacillota</taxon>
        <taxon>Clostridia</taxon>
        <taxon>Eubacteriales</taxon>
        <taxon>Eubacteriaceae</taxon>
        <taxon>Alkalibaculum</taxon>
    </lineage>
</organism>
<dbReference type="GO" id="GO:0019350">
    <property type="term" value="P:teichoic acid biosynthetic process"/>
    <property type="evidence" value="ECO:0007669"/>
    <property type="project" value="UniProtKB-KW"/>
</dbReference>
<sequence length="378" mass="44566">MEFDMEKFIALIVVKVTWLFTFAIPVNKKKITFISYFENKLTGNFKLISKELQKRDNDYKLVFLIHKFNNSLLDKLYYVLYFAIQTYHINTSAIVLLDGNNFPVCNITKKKQTTIIQIWHACGGIKKFGYDINRRFDIKNYDYVYVAGNEFKCTFSSAFQVEQDKVISLGVAKTDILYNEGKMESYKELVYNKYPQIKNKKVVLYAPTFRGDGAFDRQYVNIDLEYLYNKLGQDYILLYKLHPFLESISLGKDNNDNIINVNNIDLYKLFSVTDILISDYSAIIFDFSILERPIILYTPDLVVYEEERGFYYNYREFAPGPICFNEEEIAEVIATQNYKLDRVQDLKYKYFDYHDGLSTQRIANDIEDIISRNTPHNF</sequence>